<dbReference type="Proteomes" id="UP000279275">
    <property type="component" value="Unassembled WGS sequence"/>
</dbReference>
<dbReference type="SUPFAM" id="SSF53383">
    <property type="entry name" value="PLP-dependent transferases"/>
    <property type="match status" value="1"/>
</dbReference>
<dbReference type="Gene3D" id="3.90.1150.10">
    <property type="entry name" value="Aspartate Aminotransferase, domain 1"/>
    <property type="match status" value="1"/>
</dbReference>
<dbReference type="InterPro" id="IPR015424">
    <property type="entry name" value="PyrdxlP-dep_Trfase"/>
</dbReference>
<dbReference type="PROSITE" id="PS00600">
    <property type="entry name" value="AA_TRANSFER_CLASS_3"/>
    <property type="match status" value="1"/>
</dbReference>
<dbReference type="PANTHER" id="PTHR43094">
    <property type="entry name" value="AMINOTRANSFERASE"/>
    <property type="match status" value="1"/>
</dbReference>
<reference evidence="5 6" key="1">
    <citation type="submission" date="2018-10" db="EMBL/GenBank/DDBJ databases">
        <title>Isolation from cow dung.</title>
        <authorList>
            <person name="Ling L."/>
        </authorList>
    </citation>
    <scope>NUCLEOTIDE SEQUENCE [LARGE SCALE GENOMIC DNA]</scope>
    <source>
        <strain evidence="5 6">NEAU-LL90</strain>
    </source>
</reference>
<dbReference type="Gene3D" id="3.40.640.10">
    <property type="entry name" value="Type I PLP-dependent aspartate aminotransferase-like (Major domain)"/>
    <property type="match status" value="1"/>
</dbReference>
<keyword evidence="5" id="KW-0808">Transferase</keyword>
<protein>
    <submittedName>
        <fullName evidence="5">Aminotransferase class III-fold pyridoxal phosphate-dependent enzyme</fullName>
    </submittedName>
</protein>
<accession>A0A3M2L3H4</accession>
<organism evidence="5 6">
    <name type="scientific">Nocardia stercoris</name>
    <dbReference type="NCBI Taxonomy" id="2483361"/>
    <lineage>
        <taxon>Bacteria</taxon>
        <taxon>Bacillati</taxon>
        <taxon>Actinomycetota</taxon>
        <taxon>Actinomycetes</taxon>
        <taxon>Mycobacteriales</taxon>
        <taxon>Nocardiaceae</taxon>
        <taxon>Nocardia</taxon>
    </lineage>
</organism>
<gene>
    <name evidence="5" type="ORF">EBN03_22550</name>
</gene>
<dbReference type="InterPro" id="IPR015421">
    <property type="entry name" value="PyrdxlP-dep_Trfase_major"/>
</dbReference>
<name>A0A3M2L3H4_9NOCA</name>
<dbReference type="InterPro" id="IPR015422">
    <property type="entry name" value="PyrdxlP-dep_Trfase_small"/>
</dbReference>
<dbReference type="NCBIfam" id="NF004718">
    <property type="entry name" value="PRK06062.1"/>
    <property type="match status" value="1"/>
</dbReference>
<comment type="similarity">
    <text evidence="2 4">Belongs to the class-III pyridoxal-phosphate-dependent aminotransferase family.</text>
</comment>
<keyword evidence="3 4" id="KW-0663">Pyridoxal phosphate</keyword>
<comment type="caution">
    <text evidence="5">The sequence shown here is derived from an EMBL/GenBank/DDBJ whole genome shotgun (WGS) entry which is preliminary data.</text>
</comment>
<comment type="cofactor">
    <cofactor evidence="1">
        <name>pyridoxal 5'-phosphate</name>
        <dbReference type="ChEBI" id="CHEBI:597326"/>
    </cofactor>
</comment>
<dbReference type="OrthoDB" id="9801834at2"/>
<evidence type="ECO:0000256" key="3">
    <source>
        <dbReference type="ARBA" id="ARBA00022898"/>
    </source>
</evidence>
<dbReference type="GO" id="GO:0030170">
    <property type="term" value="F:pyridoxal phosphate binding"/>
    <property type="evidence" value="ECO:0007669"/>
    <property type="project" value="InterPro"/>
</dbReference>
<evidence type="ECO:0000256" key="2">
    <source>
        <dbReference type="ARBA" id="ARBA00008954"/>
    </source>
</evidence>
<evidence type="ECO:0000256" key="1">
    <source>
        <dbReference type="ARBA" id="ARBA00001933"/>
    </source>
</evidence>
<keyword evidence="6" id="KW-1185">Reference proteome</keyword>
<evidence type="ECO:0000313" key="5">
    <source>
        <dbReference type="EMBL" id="RMI30415.1"/>
    </source>
</evidence>
<dbReference type="PIRSF" id="PIRSF000521">
    <property type="entry name" value="Transaminase_4ab_Lys_Orn"/>
    <property type="match status" value="1"/>
</dbReference>
<dbReference type="AlphaFoldDB" id="A0A3M2L3H4"/>
<dbReference type="CDD" id="cd00610">
    <property type="entry name" value="OAT_like"/>
    <property type="match status" value="1"/>
</dbReference>
<proteinExistence type="inferred from homology"/>
<dbReference type="GO" id="GO:0008483">
    <property type="term" value="F:transaminase activity"/>
    <property type="evidence" value="ECO:0007669"/>
    <property type="project" value="UniProtKB-KW"/>
</dbReference>
<dbReference type="PANTHER" id="PTHR43094:SF1">
    <property type="entry name" value="AMINOTRANSFERASE CLASS-III"/>
    <property type="match status" value="1"/>
</dbReference>
<dbReference type="InterPro" id="IPR049704">
    <property type="entry name" value="Aminotrans_3_PPA_site"/>
</dbReference>
<evidence type="ECO:0000256" key="4">
    <source>
        <dbReference type="RuleBase" id="RU003560"/>
    </source>
</evidence>
<dbReference type="Pfam" id="PF00202">
    <property type="entry name" value="Aminotran_3"/>
    <property type="match status" value="1"/>
</dbReference>
<evidence type="ECO:0000313" key="6">
    <source>
        <dbReference type="Proteomes" id="UP000279275"/>
    </source>
</evidence>
<dbReference type="GO" id="GO:0005829">
    <property type="term" value="C:cytosol"/>
    <property type="evidence" value="ECO:0007669"/>
    <property type="project" value="TreeGrafter"/>
</dbReference>
<dbReference type="FunFam" id="3.40.640.10:FF:000004">
    <property type="entry name" value="Acetylornithine aminotransferase"/>
    <property type="match status" value="1"/>
</dbReference>
<keyword evidence="5" id="KW-0032">Aminotransferase</keyword>
<sequence>MIDTYRADRHVFQPWGAQDGGARLEITDGAGCWFSDAGGTRYLDLASQLVYLNLGHRHPALIDAVHTQADRLCVVAPTFFNEVRDELAAALLDISGTGAGRVLFTNGGTEAVEHAVRMARGHTGRAKILAHYRSYHGATAAAISISGDPRRWPNEPGVPGVVHFSGPYTYRSDFDATDDATECERALRHLERTIEFEGPHTVAAVILESVVGTNGILVPPDGYLAGVRRLCDRHGIVLICDEVMSGFGRVGEWFAYQRWNVRPDLVTFAKGVTSGYVPLGGVIVAEHIVESFSATPFPGGSTYSGHPLACAVGVASVAQIAAGDLLTRARTLGATALAPGLRALQQRHPSIGDVRGAGLFWALELVTDRDTKQPLAPLLPGRGGTEAMAAVAQSLREHRVWPMIVANRIHLAPPLIVSDDEVEFALGALDHALDVADSYYRA</sequence>
<dbReference type="InterPro" id="IPR005814">
    <property type="entry name" value="Aminotrans_3"/>
</dbReference>
<dbReference type="EMBL" id="RFFH01000010">
    <property type="protein sequence ID" value="RMI30415.1"/>
    <property type="molecule type" value="Genomic_DNA"/>
</dbReference>